<accession>A0ABT4LNN1</accession>
<sequence length="256" mass="27046">MAIVEDVTGHEFRIGDTISKTFSVYLKNFVPLTLIVLVLSVPSLLLSWYFGHFDQAALQAELMTNGFGISYFLPVLVSMLTMYLVAASVTYGVFQSLSGGTVVFGECLSKGLSRIVPVILVGILATIVIAIGMVLLVVPGIMATVALIVVLPVAVIENPGAIASLKRSAELTSGNRWMIFGLILILGVAVGAIGWVIGLVSANLFLSGLSVVAILIGAVFNVVAGTFFQVLYAVVYNNLRVSKEGISTSQIASVFD</sequence>
<evidence type="ECO:0000256" key="1">
    <source>
        <dbReference type="SAM" id="Phobius"/>
    </source>
</evidence>
<evidence type="ECO:0000313" key="4">
    <source>
        <dbReference type="Proteomes" id="UP001069802"/>
    </source>
</evidence>
<dbReference type="RefSeq" id="WP_269424903.1">
    <property type="nucleotide sequence ID" value="NZ_JAPWGY010000010.1"/>
</dbReference>
<evidence type="ECO:0000259" key="2">
    <source>
        <dbReference type="Pfam" id="PF25231"/>
    </source>
</evidence>
<dbReference type="InterPro" id="IPR057169">
    <property type="entry name" value="DUF7847"/>
</dbReference>
<feature type="transmembrane region" description="Helical" evidence="1">
    <location>
        <begin position="204"/>
        <end position="235"/>
    </location>
</feature>
<protein>
    <recommendedName>
        <fullName evidence="2">DUF7847 domain-containing protein</fullName>
    </recommendedName>
</protein>
<feature type="transmembrane region" description="Helical" evidence="1">
    <location>
        <begin position="29"/>
        <end position="51"/>
    </location>
</feature>
<keyword evidence="4" id="KW-1185">Reference proteome</keyword>
<evidence type="ECO:0000313" key="3">
    <source>
        <dbReference type="EMBL" id="MCZ4282760.1"/>
    </source>
</evidence>
<dbReference type="EMBL" id="JAPWGY010000010">
    <property type="protein sequence ID" value="MCZ4282760.1"/>
    <property type="molecule type" value="Genomic_DNA"/>
</dbReference>
<feature type="transmembrane region" description="Helical" evidence="1">
    <location>
        <begin position="115"/>
        <end position="138"/>
    </location>
</feature>
<dbReference type="Proteomes" id="UP001069802">
    <property type="component" value="Unassembled WGS sequence"/>
</dbReference>
<comment type="caution">
    <text evidence="3">The sequence shown here is derived from an EMBL/GenBank/DDBJ whole genome shotgun (WGS) entry which is preliminary data.</text>
</comment>
<keyword evidence="1" id="KW-0812">Transmembrane</keyword>
<feature type="domain" description="DUF7847" evidence="2">
    <location>
        <begin position="76"/>
        <end position="239"/>
    </location>
</feature>
<keyword evidence="1" id="KW-1133">Transmembrane helix</keyword>
<feature type="transmembrane region" description="Helical" evidence="1">
    <location>
        <begin position="177"/>
        <end position="198"/>
    </location>
</feature>
<name>A0ABT4LNN1_9PROT</name>
<reference evidence="3" key="1">
    <citation type="submission" date="2022-12" db="EMBL/GenBank/DDBJ databases">
        <title>Bacterial isolates from different developmental stages of Nematostella vectensis.</title>
        <authorList>
            <person name="Fraune S."/>
        </authorList>
    </citation>
    <scope>NUCLEOTIDE SEQUENCE</scope>
    <source>
        <strain evidence="3">G21630-S1</strain>
    </source>
</reference>
<proteinExistence type="predicted"/>
<gene>
    <name evidence="3" type="ORF">O4H49_18395</name>
</gene>
<feature type="transmembrane region" description="Helical" evidence="1">
    <location>
        <begin position="144"/>
        <end position="165"/>
    </location>
</feature>
<organism evidence="3 4">
    <name type="scientific">Kiloniella laminariae</name>
    <dbReference type="NCBI Taxonomy" id="454162"/>
    <lineage>
        <taxon>Bacteria</taxon>
        <taxon>Pseudomonadati</taxon>
        <taxon>Pseudomonadota</taxon>
        <taxon>Alphaproteobacteria</taxon>
        <taxon>Rhodospirillales</taxon>
        <taxon>Kiloniellaceae</taxon>
        <taxon>Kiloniella</taxon>
    </lineage>
</organism>
<keyword evidence="1" id="KW-0472">Membrane</keyword>
<dbReference type="Pfam" id="PF25231">
    <property type="entry name" value="DUF7847"/>
    <property type="match status" value="1"/>
</dbReference>
<feature type="transmembrane region" description="Helical" evidence="1">
    <location>
        <begin position="71"/>
        <end position="94"/>
    </location>
</feature>